<protein>
    <submittedName>
        <fullName evidence="3">Hemerythrin domain-containing protein</fullName>
    </submittedName>
</protein>
<dbReference type="EMBL" id="JBHLWP010000011">
    <property type="protein sequence ID" value="MFC0252613.1"/>
    <property type="molecule type" value="Genomic_DNA"/>
</dbReference>
<proteinExistence type="predicted"/>
<dbReference type="Pfam" id="PF01814">
    <property type="entry name" value="Hemerythrin"/>
    <property type="match status" value="1"/>
</dbReference>
<dbReference type="Proteomes" id="UP001589773">
    <property type="component" value="Unassembled WGS sequence"/>
</dbReference>
<feature type="region of interest" description="Disordered" evidence="1">
    <location>
        <begin position="168"/>
        <end position="199"/>
    </location>
</feature>
<feature type="domain" description="Hemerythrin-like" evidence="2">
    <location>
        <begin position="27"/>
        <end position="143"/>
    </location>
</feature>
<organism evidence="3 4">
    <name type="scientific">Massilia consociata</name>
    <dbReference type="NCBI Taxonomy" id="760117"/>
    <lineage>
        <taxon>Bacteria</taxon>
        <taxon>Pseudomonadati</taxon>
        <taxon>Pseudomonadota</taxon>
        <taxon>Betaproteobacteria</taxon>
        <taxon>Burkholderiales</taxon>
        <taxon>Oxalobacteraceae</taxon>
        <taxon>Telluria group</taxon>
        <taxon>Massilia</taxon>
    </lineage>
</organism>
<evidence type="ECO:0000313" key="3">
    <source>
        <dbReference type="EMBL" id="MFC0252613.1"/>
    </source>
</evidence>
<gene>
    <name evidence="3" type="ORF">ACFFJK_12005</name>
</gene>
<dbReference type="PANTHER" id="PTHR35585:SF1">
    <property type="entry name" value="HHE DOMAIN PROTEIN (AFU_ORTHOLOGUE AFUA_4G00730)"/>
    <property type="match status" value="1"/>
</dbReference>
<evidence type="ECO:0000259" key="2">
    <source>
        <dbReference type="Pfam" id="PF01814"/>
    </source>
</evidence>
<reference evidence="3 4" key="1">
    <citation type="submission" date="2024-09" db="EMBL/GenBank/DDBJ databases">
        <authorList>
            <person name="Sun Q."/>
            <person name="Mori K."/>
        </authorList>
    </citation>
    <scope>NUCLEOTIDE SEQUENCE [LARGE SCALE GENOMIC DNA]</scope>
    <source>
        <strain evidence="3 4">CCM 7792</strain>
    </source>
</reference>
<feature type="region of interest" description="Disordered" evidence="1">
    <location>
        <begin position="1"/>
        <end position="24"/>
    </location>
</feature>
<dbReference type="RefSeq" id="WP_379679405.1">
    <property type="nucleotide sequence ID" value="NZ_JBHLWP010000011.1"/>
</dbReference>
<dbReference type="CDD" id="cd12108">
    <property type="entry name" value="Hr-like"/>
    <property type="match status" value="1"/>
</dbReference>
<dbReference type="InterPro" id="IPR012312">
    <property type="entry name" value="Hemerythrin-like"/>
</dbReference>
<comment type="caution">
    <text evidence="3">The sequence shown here is derived from an EMBL/GenBank/DDBJ whole genome shotgun (WGS) entry which is preliminary data.</text>
</comment>
<evidence type="ECO:0000313" key="4">
    <source>
        <dbReference type="Proteomes" id="UP001589773"/>
    </source>
</evidence>
<evidence type="ECO:0000256" key="1">
    <source>
        <dbReference type="SAM" id="MobiDB-lite"/>
    </source>
</evidence>
<keyword evidence="4" id="KW-1185">Reference proteome</keyword>
<accession>A0ABV6FGF5</accession>
<dbReference type="Gene3D" id="1.20.120.520">
    <property type="entry name" value="nmb1532 protein domain like"/>
    <property type="match status" value="1"/>
</dbReference>
<name>A0ABV6FGF5_9BURK</name>
<sequence>MPPSTHEGSAVHPSRTPEPPEPPGGILAQLRADHARIHAMFHAFAMLDDEDDAGREALVDDLCDELALHAMLEEELFYPALRGVVEDSLLDDAALEHDSAHELIVQLETLFPGDDFFNATVAVLAEEVAHHLAREENLLFPALARTGADQVALGLRLRERRAQLVADLASPPPVIDGAEPRGLLRGQPGGPRERRSRPR</sequence>
<dbReference type="PANTHER" id="PTHR35585">
    <property type="entry name" value="HHE DOMAIN PROTEIN (AFU_ORTHOLOGUE AFUA_4G00730)"/>
    <property type="match status" value="1"/>
</dbReference>